<proteinExistence type="predicted"/>
<gene>
    <name evidence="1" type="ORF">ACAOBT_LOCUS1210</name>
</gene>
<dbReference type="AlphaFoldDB" id="A0A9P0NTR0"/>
<evidence type="ECO:0000313" key="2">
    <source>
        <dbReference type="Proteomes" id="UP001152888"/>
    </source>
</evidence>
<sequence>MERRLMRNQSDPFSLEDVRFKELFRLNKDMAQYVLNGIIPHLNQVPNPVAVPVILKFFAALHFYATVTYQRVIGRSYDISMSQQSISRAIHEITNAIISTFSEQLVHFPRTALEKHVIKQRFMEARGFSGVIGAIDCTHVEILRPTLEEHNYLNRKCYHSKNIQIVCRCIS</sequence>
<protein>
    <recommendedName>
        <fullName evidence="3">Nuclease HARBI1</fullName>
    </recommendedName>
</protein>
<keyword evidence="2" id="KW-1185">Reference proteome</keyword>
<name>A0A9P0NTR0_ACAOB</name>
<dbReference type="EMBL" id="CAKOFQ010006662">
    <property type="protein sequence ID" value="CAH1955752.1"/>
    <property type="molecule type" value="Genomic_DNA"/>
</dbReference>
<reference evidence="1" key="1">
    <citation type="submission" date="2022-03" db="EMBL/GenBank/DDBJ databases">
        <authorList>
            <person name="Sayadi A."/>
        </authorList>
    </citation>
    <scope>NUCLEOTIDE SEQUENCE</scope>
</reference>
<organism evidence="1 2">
    <name type="scientific">Acanthoscelides obtectus</name>
    <name type="common">Bean weevil</name>
    <name type="synonym">Bruchus obtectus</name>
    <dbReference type="NCBI Taxonomy" id="200917"/>
    <lineage>
        <taxon>Eukaryota</taxon>
        <taxon>Metazoa</taxon>
        <taxon>Ecdysozoa</taxon>
        <taxon>Arthropoda</taxon>
        <taxon>Hexapoda</taxon>
        <taxon>Insecta</taxon>
        <taxon>Pterygota</taxon>
        <taxon>Neoptera</taxon>
        <taxon>Endopterygota</taxon>
        <taxon>Coleoptera</taxon>
        <taxon>Polyphaga</taxon>
        <taxon>Cucujiformia</taxon>
        <taxon>Chrysomeloidea</taxon>
        <taxon>Chrysomelidae</taxon>
        <taxon>Bruchinae</taxon>
        <taxon>Bruchini</taxon>
        <taxon>Acanthoscelides</taxon>
    </lineage>
</organism>
<comment type="caution">
    <text evidence="1">The sequence shown here is derived from an EMBL/GenBank/DDBJ whole genome shotgun (WGS) entry which is preliminary data.</text>
</comment>
<dbReference type="Proteomes" id="UP001152888">
    <property type="component" value="Unassembled WGS sequence"/>
</dbReference>
<evidence type="ECO:0000313" key="1">
    <source>
        <dbReference type="EMBL" id="CAH1955752.1"/>
    </source>
</evidence>
<evidence type="ECO:0008006" key="3">
    <source>
        <dbReference type="Google" id="ProtNLM"/>
    </source>
</evidence>
<accession>A0A9P0NTR0</accession>
<dbReference type="OrthoDB" id="6757863at2759"/>